<dbReference type="Proteomes" id="UP000024635">
    <property type="component" value="Unassembled WGS sequence"/>
</dbReference>
<name>A0A016SM23_9BILA</name>
<evidence type="ECO:0000313" key="1">
    <source>
        <dbReference type="EMBL" id="EYB91655.1"/>
    </source>
</evidence>
<sequence>MVLGGRNCSGGRLGTVSTKVSLRVLWLVAWLLLVVIDEKCNTLGRSRSLTPHISSNIWFRIALEIMGHIHYEQRHR</sequence>
<proteinExistence type="predicted"/>
<accession>A0A016SM23</accession>
<evidence type="ECO:0000313" key="2">
    <source>
        <dbReference type="Proteomes" id="UP000024635"/>
    </source>
</evidence>
<gene>
    <name evidence="1" type="primary">Acey_s0203.g1817</name>
    <name evidence="1" type="ORF">Y032_0203g1817</name>
</gene>
<dbReference type="EMBL" id="JARK01001539">
    <property type="protein sequence ID" value="EYB91655.1"/>
    <property type="molecule type" value="Genomic_DNA"/>
</dbReference>
<reference evidence="2" key="1">
    <citation type="journal article" date="2015" name="Nat. Genet.">
        <title>The genome and transcriptome of the zoonotic hookworm Ancylostoma ceylanicum identify infection-specific gene families.</title>
        <authorList>
            <person name="Schwarz E.M."/>
            <person name="Hu Y."/>
            <person name="Antoshechkin I."/>
            <person name="Miller M.M."/>
            <person name="Sternberg P.W."/>
            <person name="Aroian R.V."/>
        </authorList>
    </citation>
    <scope>NUCLEOTIDE SEQUENCE</scope>
    <source>
        <strain evidence="2">HY135</strain>
    </source>
</reference>
<protein>
    <submittedName>
        <fullName evidence="1">Uncharacterized protein</fullName>
    </submittedName>
</protein>
<organism evidence="1 2">
    <name type="scientific">Ancylostoma ceylanicum</name>
    <dbReference type="NCBI Taxonomy" id="53326"/>
    <lineage>
        <taxon>Eukaryota</taxon>
        <taxon>Metazoa</taxon>
        <taxon>Ecdysozoa</taxon>
        <taxon>Nematoda</taxon>
        <taxon>Chromadorea</taxon>
        <taxon>Rhabditida</taxon>
        <taxon>Rhabditina</taxon>
        <taxon>Rhabditomorpha</taxon>
        <taxon>Strongyloidea</taxon>
        <taxon>Ancylostomatidae</taxon>
        <taxon>Ancylostomatinae</taxon>
        <taxon>Ancylostoma</taxon>
    </lineage>
</organism>
<keyword evidence="2" id="KW-1185">Reference proteome</keyword>
<comment type="caution">
    <text evidence="1">The sequence shown here is derived from an EMBL/GenBank/DDBJ whole genome shotgun (WGS) entry which is preliminary data.</text>
</comment>
<dbReference type="AlphaFoldDB" id="A0A016SM23"/>